<comment type="caution">
    <text evidence="1">The sequence shown here is derived from an EMBL/GenBank/DDBJ whole genome shotgun (WGS) entry which is preliminary data.</text>
</comment>
<accession>A0A6L2LZL2</accession>
<dbReference type="AlphaFoldDB" id="A0A6L2LZL2"/>
<proteinExistence type="predicted"/>
<name>A0A6L2LZL2_TANCI</name>
<organism evidence="1">
    <name type="scientific">Tanacetum cinerariifolium</name>
    <name type="common">Dalmatian daisy</name>
    <name type="synonym">Chrysanthemum cinerariifolium</name>
    <dbReference type="NCBI Taxonomy" id="118510"/>
    <lineage>
        <taxon>Eukaryota</taxon>
        <taxon>Viridiplantae</taxon>
        <taxon>Streptophyta</taxon>
        <taxon>Embryophyta</taxon>
        <taxon>Tracheophyta</taxon>
        <taxon>Spermatophyta</taxon>
        <taxon>Magnoliopsida</taxon>
        <taxon>eudicotyledons</taxon>
        <taxon>Gunneridae</taxon>
        <taxon>Pentapetalae</taxon>
        <taxon>asterids</taxon>
        <taxon>campanulids</taxon>
        <taxon>Asterales</taxon>
        <taxon>Asteraceae</taxon>
        <taxon>Asteroideae</taxon>
        <taxon>Anthemideae</taxon>
        <taxon>Anthemidinae</taxon>
        <taxon>Tanacetum</taxon>
    </lineage>
</organism>
<sequence length="88" mass="10584">MITRKKFPQACRTEDVVLRKRNQQTIDIMLLGSEIRFFRMLQLIRVFHVQNQFAVFSVVIDKLFFLAISQHRLKGGVWIAYYNRLFAY</sequence>
<reference evidence="1" key="1">
    <citation type="journal article" date="2019" name="Sci. Rep.">
        <title>Draft genome of Tanacetum cinerariifolium, the natural source of mosquito coil.</title>
        <authorList>
            <person name="Yamashiro T."/>
            <person name="Shiraishi A."/>
            <person name="Satake H."/>
            <person name="Nakayama K."/>
        </authorList>
    </citation>
    <scope>NUCLEOTIDE SEQUENCE</scope>
</reference>
<gene>
    <name evidence="1" type="ORF">Tci_038748</name>
</gene>
<dbReference type="EMBL" id="BKCJ010005441">
    <property type="protein sequence ID" value="GEU66770.1"/>
    <property type="molecule type" value="Genomic_DNA"/>
</dbReference>
<evidence type="ECO:0000313" key="1">
    <source>
        <dbReference type="EMBL" id="GEU66770.1"/>
    </source>
</evidence>
<protein>
    <submittedName>
        <fullName evidence="1">Uncharacterized protein</fullName>
    </submittedName>
</protein>